<evidence type="ECO:0008006" key="3">
    <source>
        <dbReference type="Google" id="ProtNLM"/>
    </source>
</evidence>
<reference evidence="1 2" key="1">
    <citation type="journal article" date="2024" name="Science">
        <title>Giant polyketide synthase enzymes in the biosynthesis of giant marine polyether toxins.</title>
        <authorList>
            <person name="Fallon T.R."/>
            <person name="Shende V.V."/>
            <person name="Wierzbicki I.H."/>
            <person name="Pendleton A.L."/>
            <person name="Watervoot N.F."/>
            <person name="Auber R.P."/>
            <person name="Gonzalez D.J."/>
            <person name="Wisecaver J.H."/>
            <person name="Moore B.S."/>
        </authorList>
    </citation>
    <scope>NUCLEOTIDE SEQUENCE [LARGE SCALE GENOMIC DNA]</scope>
    <source>
        <strain evidence="1 2">12B1</strain>
    </source>
</reference>
<evidence type="ECO:0000313" key="1">
    <source>
        <dbReference type="EMBL" id="KAL1503363.1"/>
    </source>
</evidence>
<dbReference type="AlphaFoldDB" id="A0AB34IQH9"/>
<dbReference type="Gene3D" id="3.40.50.150">
    <property type="entry name" value="Vaccinia Virus protein VP39"/>
    <property type="match status" value="1"/>
</dbReference>
<dbReference type="Pfam" id="PF10294">
    <property type="entry name" value="Methyltransf_16"/>
    <property type="match status" value="1"/>
</dbReference>
<name>A0AB34IQH9_PRYPA</name>
<keyword evidence="2" id="KW-1185">Reference proteome</keyword>
<organism evidence="1 2">
    <name type="scientific">Prymnesium parvum</name>
    <name type="common">Toxic golden alga</name>
    <dbReference type="NCBI Taxonomy" id="97485"/>
    <lineage>
        <taxon>Eukaryota</taxon>
        <taxon>Haptista</taxon>
        <taxon>Haptophyta</taxon>
        <taxon>Prymnesiophyceae</taxon>
        <taxon>Prymnesiales</taxon>
        <taxon>Prymnesiaceae</taxon>
        <taxon>Prymnesium</taxon>
    </lineage>
</organism>
<dbReference type="InterPro" id="IPR029063">
    <property type="entry name" value="SAM-dependent_MTases_sf"/>
</dbReference>
<evidence type="ECO:0000313" key="2">
    <source>
        <dbReference type="Proteomes" id="UP001515480"/>
    </source>
</evidence>
<dbReference type="InterPro" id="IPR019410">
    <property type="entry name" value="Methyltransf_16"/>
</dbReference>
<comment type="caution">
    <text evidence="1">The sequence shown here is derived from an EMBL/GenBank/DDBJ whole genome shotgun (WGS) entry which is preliminary data.</text>
</comment>
<dbReference type="SUPFAM" id="SSF53335">
    <property type="entry name" value="S-adenosyl-L-methionine-dependent methyltransferases"/>
    <property type="match status" value="1"/>
</dbReference>
<dbReference type="Proteomes" id="UP001515480">
    <property type="component" value="Unassembled WGS sequence"/>
</dbReference>
<protein>
    <recommendedName>
        <fullName evidence="3">Calmodulin-lysine N-methyltransferase</fullName>
    </recommendedName>
</protein>
<dbReference type="EMBL" id="JBGBPQ010000022">
    <property type="protein sequence ID" value="KAL1503363.1"/>
    <property type="molecule type" value="Genomic_DNA"/>
</dbReference>
<proteinExistence type="predicted"/>
<dbReference type="PANTHER" id="PTHR14614">
    <property type="entry name" value="HEPATOCELLULAR CARCINOMA-ASSOCIATED ANTIGEN"/>
    <property type="match status" value="1"/>
</dbReference>
<gene>
    <name evidence="1" type="ORF">AB1Y20_011415</name>
</gene>
<sequence>MLRLARAPLASLAPRSSLAPLSSLAPPTRPPAARGAIALYAGTLAGLALLAADEYLDLRQWTTRRHSILSPQRFDVTIRSRVRAAPSELGQGCVDWPAGRVLLQWALDGGVPLSGAALLEIGSGVGLAALGFAIAAARPGGTPPPSSVVATDSCAAALDNLQRNARANGVALDGSAPLRVERWDAAAGAAGVRLLGEAVEIGSLTHVIGADLVSLPLFEGAALANPVSDEADGADAALAGRGGLEETLAALLAARPGLQVTLLLVDRCAGGALNALADAAGVEPRATAPRSRRDPALAAFEKRCASLGLEARRVPLPAHVVEHVHASQSWPTRAYWWLADVWEGLALYSIAPKEAGATRA</sequence>
<accession>A0AB34IQH9</accession>